<dbReference type="GO" id="GO:0015074">
    <property type="term" value="P:DNA integration"/>
    <property type="evidence" value="ECO:0007669"/>
    <property type="project" value="InterPro"/>
</dbReference>
<dbReference type="InterPro" id="IPR002156">
    <property type="entry name" value="RNaseH_domain"/>
</dbReference>
<evidence type="ECO:0000256" key="3">
    <source>
        <dbReference type="ARBA" id="ARBA00022695"/>
    </source>
</evidence>
<evidence type="ECO:0000256" key="5">
    <source>
        <dbReference type="ARBA" id="ARBA00022723"/>
    </source>
</evidence>
<evidence type="ECO:0000256" key="8">
    <source>
        <dbReference type="ARBA" id="ARBA00022918"/>
    </source>
</evidence>
<keyword evidence="9" id="KW-0863">Zinc-finger</keyword>
<feature type="domain" description="Integrase catalytic" evidence="12">
    <location>
        <begin position="158"/>
        <end position="270"/>
    </location>
</feature>
<dbReference type="InterPro" id="IPR001584">
    <property type="entry name" value="Integrase_cat-core"/>
</dbReference>
<dbReference type="Gene3D" id="3.30.420.10">
    <property type="entry name" value="Ribonuclease H-like superfamily/Ribonuclease H"/>
    <property type="match status" value="2"/>
</dbReference>
<dbReference type="EC" id="2.7.7.49" evidence="1"/>
<dbReference type="InterPro" id="IPR036397">
    <property type="entry name" value="RNaseH_sf"/>
</dbReference>
<dbReference type="Proteomes" id="UP000054064">
    <property type="component" value="Unassembled WGS sequence"/>
</dbReference>
<dbReference type="Gene3D" id="1.10.10.200">
    <property type="match status" value="1"/>
</dbReference>
<feature type="domain" description="RNase H type-1" evidence="11">
    <location>
        <begin position="1"/>
        <end position="99"/>
    </location>
</feature>
<feature type="non-terminal residue" evidence="13">
    <location>
        <position position="1"/>
    </location>
</feature>
<feature type="non-terminal residue" evidence="13">
    <location>
        <position position="270"/>
    </location>
</feature>
<dbReference type="SUPFAM" id="SSF53098">
    <property type="entry name" value="Ribonuclease H-like"/>
    <property type="match status" value="2"/>
</dbReference>
<evidence type="ECO:0000259" key="11">
    <source>
        <dbReference type="PROSITE" id="PS50879"/>
    </source>
</evidence>
<keyword evidence="7" id="KW-0378">Hydrolase</keyword>
<organism evidence="13 14">
    <name type="scientific">Buceros rhinoceros silvestris</name>
    <dbReference type="NCBI Taxonomy" id="175836"/>
    <lineage>
        <taxon>Eukaryota</taxon>
        <taxon>Metazoa</taxon>
        <taxon>Chordata</taxon>
        <taxon>Craniata</taxon>
        <taxon>Vertebrata</taxon>
        <taxon>Euteleostomi</taxon>
        <taxon>Archelosauria</taxon>
        <taxon>Archosauria</taxon>
        <taxon>Dinosauria</taxon>
        <taxon>Saurischia</taxon>
        <taxon>Theropoda</taxon>
        <taxon>Coelurosauria</taxon>
        <taxon>Aves</taxon>
        <taxon>Neognathae</taxon>
        <taxon>Neoaves</taxon>
        <taxon>Telluraves</taxon>
        <taxon>Coraciimorphae</taxon>
        <taxon>Bucerotiformes</taxon>
        <taxon>Bucerotidae</taxon>
        <taxon>Buceros</taxon>
    </lineage>
</organism>
<dbReference type="SUPFAM" id="SSF46919">
    <property type="entry name" value="N-terminal Zn binding domain of HIV integrase"/>
    <property type="match status" value="1"/>
</dbReference>
<keyword evidence="2" id="KW-0808">Transferase</keyword>
<dbReference type="GO" id="GO:0008270">
    <property type="term" value="F:zinc ion binding"/>
    <property type="evidence" value="ECO:0007669"/>
    <property type="project" value="UniProtKB-KW"/>
</dbReference>
<proteinExistence type="predicted"/>
<keyword evidence="6" id="KW-0255">Endonuclease</keyword>
<dbReference type="PANTHER" id="PTHR41694">
    <property type="entry name" value="ENDOGENOUS RETROVIRUS GROUP K MEMBER POL PROTEIN"/>
    <property type="match status" value="1"/>
</dbReference>
<evidence type="ECO:0000256" key="2">
    <source>
        <dbReference type="ARBA" id="ARBA00022679"/>
    </source>
</evidence>
<dbReference type="Pfam" id="PF02022">
    <property type="entry name" value="Integrase_Zn"/>
    <property type="match status" value="1"/>
</dbReference>
<evidence type="ECO:0000256" key="6">
    <source>
        <dbReference type="ARBA" id="ARBA00022759"/>
    </source>
</evidence>
<dbReference type="InterPro" id="IPR017856">
    <property type="entry name" value="Integrase-like_N"/>
</dbReference>
<dbReference type="EMBL" id="KL511564">
    <property type="protein sequence ID" value="KFO86575.1"/>
    <property type="molecule type" value="Genomic_DNA"/>
</dbReference>
<evidence type="ECO:0000259" key="10">
    <source>
        <dbReference type="PROSITE" id="PS50876"/>
    </source>
</evidence>
<dbReference type="PROSITE" id="PS50876">
    <property type="entry name" value="ZF_INTEGRASE"/>
    <property type="match status" value="1"/>
</dbReference>
<dbReference type="GO" id="GO:0003964">
    <property type="term" value="F:RNA-directed DNA polymerase activity"/>
    <property type="evidence" value="ECO:0007669"/>
    <property type="project" value="UniProtKB-KW"/>
</dbReference>
<dbReference type="GO" id="GO:0035613">
    <property type="term" value="F:RNA stem-loop binding"/>
    <property type="evidence" value="ECO:0007669"/>
    <property type="project" value="TreeGrafter"/>
</dbReference>
<keyword evidence="8" id="KW-0695">RNA-directed DNA polymerase</keyword>
<dbReference type="AlphaFoldDB" id="A0A091GW02"/>
<name>A0A091GW02_BUCRH</name>
<keyword evidence="14" id="KW-1185">Reference proteome</keyword>
<keyword evidence="4" id="KW-0540">Nuclease</keyword>
<evidence type="ECO:0000313" key="13">
    <source>
        <dbReference type="EMBL" id="KFO86575.1"/>
    </source>
</evidence>
<accession>A0A091GW02</accession>
<dbReference type="Pfam" id="PF00075">
    <property type="entry name" value="RNase_H"/>
    <property type="match status" value="1"/>
</dbReference>
<protein>
    <recommendedName>
        <fullName evidence="1">RNA-directed DNA polymerase</fullName>
        <ecNumber evidence="1">2.7.7.49</ecNumber>
    </recommendedName>
</protein>
<keyword evidence="9" id="KW-0862">Zinc</keyword>
<evidence type="ECO:0000256" key="9">
    <source>
        <dbReference type="PROSITE-ProRule" id="PRU00450"/>
    </source>
</evidence>
<dbReference type="InterPro" id="IPR012337">
    <property type="entry name" value="RNaseH-like_sf"/>
</dbReference>
<dbReference type="PROSITE" id="PS50879">
    <property type="entry name" value="RNASE_H_1"/>
    <property type="match status" value="1"/>
</dbReference>
<dbReference type="PROSITE" id="PS50994">
    <property type="entry name" value="INTEGRASE"/>
    <property type="match status" value="1"/>
</dbReference>
<evidence type="ECO:0000256" key="4">
    <source>
        <dbReference type="ARBA" id="ARBA00022722"/>
    </source>
</evidence>
<dbReference type="InterPro" id="IPR003308">
    <property type="entry name" value="Integrase_Zn-bd_dom_N"/>
</dbReference>
<evidence type="ECO:0000313" key="14">
    <source>
        <dbReference type="Proteomes" id="UP000054064"/>
    </source>
</evidence>
<sequence>SLQILELKAVVWVFKNWHNKPINVVSDSLHVVGTVQRLERAMIKTLQNNHLFELLLHLSNLLNQRQTPYFITHIRSHQFTSGLSIGNNEADHLVSWADQRPNVNLFEQARLSHDFFHQSAKMLARQFRLSVGDARGIVQSCPSCQQVGYGLGLGVNSCGLRALQLWQMDVTHIPEFGNLKYVHLLSIDTFSHVIWATAQTGETARHVKKHMHAAIAVLGIPMTLKTDNGPAYTSQIFQQFCQLRGIVHNTGIPHSPTGQSIVERAHSTLQ</sequence>
<evidence type="ECO:0000256" key="7">
    <source>
        <dbReference type="ARBA" id="ARBA00022801"/>
    </source>
</evidence>
<keyword evidence="5" id="KW-0479">Metal-binding</keyword>
<gene>
    <name evidence="13" type="ORF">N320_00531</name>
</gene>
<feature type="domain" description="Integrase-type" evidence="10">
    <location>
        <begin position="104"/>
        <end position="145"/>
    </location>
</feature>
<dbReference type="Pfam" id="PF00665">
    <property type="entry name" value="rve"/>
    <property type="match status" value="1"/>
</dbReference>
<evidence type="ECO:0000259" key="12">
    <source>
        <dbReference type="PROSITE" id="PS50994"/>
    </source>
</evidence>
<keyword evidence="3" id="KW-0548">Nucleotidyltransferase</keyword>
<dbReference type="PANTHER" id="PTHR41694:SF3">
    <property type="entry name" value="RNA-DIRECTED DNA POLYMERASE-RELATED"/>
    <property type="match status" value="1"/>
</dbReference>
<dbReference type="GO" id="GO:0004523">
    <property type="term" value="F:RNA-DNA hybrid ribonuclease activity"/>
    <property type="evidence" value="ECO:0007669"/>
    <property type="project" value="InterPro"/>
</dbReference>
<reference evidence="13 14" key="1">
    <citation type="submission" date="2014-04" db="EMBL/GenBank/DDBJ databases">
        <title>Genome evolution of avian class.</title>
        <authorList>
            <person name="Zhang G."/>
            <person name="Li C."/>
        </authorList>
    </citation>
    <scope>NUCLEOTIDE SEQUENCE [LARGE SCALE GENOMIC DNA]</scope>
    <source>
        <strain evidence="13">BGI_N320</strain>
    </source>
</reference>
<evidence type="ECO:0000256" key="1">
    <source>
        <dbReference type="ARBA" id="ARBA00012493"/>
    </source>
</evidence>